<evidence type="ECO:0000259" key="3">
    <source>
        <dbReference type="Pfam" id="PF14870"/>
    </source>
</evidence>
<dbReference type="InterPro" id="IPR028203">
    <property type="entry name" value="PSII_CF48-like_dom"/>
</dbReference>
<dbReference type="GO" id="GO:0015979">
    <property type="term" value="P:photosynthesis"/>
    <property type="evidence" value="ECO:0007669"/>
    <property type="project" value="UniProtKB-KW"/>
</dbReference>
<name>A0A917FKC6_9GAMM</name>
<reference evidence="4" key="2">
    <citation type="submission" date="2020-09" db="EMBL/GenBank/DDBJ databases">
        <authorList>
            <person name="Sun Q."/>
            <person name="Zhou Y."/>
        </authorList>
    </citation>
    <scope>NUCLEOTIDE SEQUENCE</scope>
    <source>
        <strain evidence="4">CGMCC 1.12181</strain>
    </source>
</reference>
<keyword evidence="5" id="KW-1185">Reference proteome</keyword>
<keyword evidence="1" id="KW-0602">Photosynthesis</keyword>
<evidence type="ECO:0000313" key="5">
    <source>
        <dbReference type="Proteomes" id="UP000605253"/>
    </source>
</evidence>
<protein>
    <recommendedName>
        <fullName evidence="3">Photosynthesis system II assembly factor Ycf48/Hcf136-like domain-containing protein</fullName>
    </recommendedName>
</protein>
<sequence length="300" mass="32242">MAVGLGAQEVSQMMPLSDKVLLLSATQVDDGIVAVGEHGHVLKSSDQGKSWRQIEHVPINVLLTKVVSVGQSVWAVGHDTSIIYSADGGESWTLQFYDPDRQLPLLSAYFIDDKSGFAIGAYGTILTTHDGGENWQDDIIHDELDYHLNDITQSEDGYLYIAGEAGYGFMSADAGESWDVIELPYPGSMFGVLALSDEVVMFGLRGHVLVSQDQGQSWQNVPNSNLSSLFGGDQLNPSELILVGANGARVRYRDGQLTTLSGSSALEIGDDYGAVLVLDNGSKMLLLGEEGTDIQSLDTP</sequence>
<dbReference type="RefSeq" id="WP_345258749.1">
    <property type="nucleotide sequence ID" value="NZ_BAABJF010000011.1"/>
</dbReference>
<dbReference type="InterPro" id="IPR036278">
    <property type="entry name" value="Sialidase_sf"/>
</dbReference>
<organism evidence="4 5">
    <name type="scientific">Marinicella pacifica</name>
    <dbReference type="NCBI Taxonomy" id="1171543"/>
    <lineage>
        <taxon>Bacteria</taxon>
        <taxon>Pseudomonadati</taxon>
        <taxon>Pseudomonadota</taxon>
        <taxon>Gammaproteobacteria</taxon>
        <taxon>Lysobacterales</taxon>
        <taxon>Marinicellaceae</taxon>
        <taxon>Marinicella</taxon>
    </lineage>
</organism>
<keyword evidence="2" id="KW-0604">Photosystem II</keyword>
<dbReference type="GO" id="GO:0009523">
    <property type="term" value="C:photosystem II"/>
    <property type="evidence" value="ECO:0007669"/>
    <property type="project" value="UniProtKB-KW"/>
</dbReference>
<dbReference type="AlphaFoldDB" id="A0A917FKC6"/>
<dbReference type="EMBL" id="BMEO01000001">
    <property type="protein sequence ID" value="GGF85518.1"/>
    <property type="molecule type" value="Genomic_DNA"/>
</dbReference>
<proteinExistence type="predicted"/>
<evidence type="ECO:0000256" key="2">
    <source>
        <dbReference type="ARBA" id="ARBA00023276"/>
    </source>
</evidence>
<dbReference type="Proteomes" id="UP000605253">
    <property type="component" value="Unassembled WGS sequence"/>
</dbReference>
<gene>
    <name evidence="4" type="ORF">GCM10011365_03160</name>
</gene>
<evidence type="ECO:0000313" key="4">
    <source>
        <dbReference type="EMBL" id="GGF85518.1"/>
    </source>
</evidence>
<dbReference type="InterPro" id="IPR015943">
    <property type="entry name" value="WD40/YVTN_repeat-like_dom_sf"/>
</dbReference>
<evidence type="ECO:0000256" key="1">
    <source>
        <dbReference type="ARBA" id="ARBA00022531"/>
    </source>
</evidence>
<dbReference type="CDD" id="cd15482">
    <property type="entry name" value="Sialidase_non-viral"/>
    <property type="match status" value="1"/>
</dbReference>
<dbReference type="PANTHER" id="PTHR47199">
    <property type="entry name" value="PHOTOSYSTEM II STABILITY/ASSEMBLY FACTOR HCF136, CHLOROPLASTIC"/>
    <property type="match status" value="1"/>
</dbReference>
<reference evidence="4" key="1">
    <citation type="journal article" date="2014" name="Int. J. Syst. Evol. Microbiol.">
        <title>Complete genome sequence of Corynebacterium casei LMG S-19264T (=DSM 44701T), isolated from a smear-ripened cheese.</title>
        <authorList>
            <consortium name="US DOE Joint Genome Institute (JGI-PGF)"/>
            <person name="Walter F."/>
            <person name="Albersmeier A."/>
            <person name="Kalinowski J."/>
            <person name="Ruckert C."/>
        </authorList>
    </citation>
    <scope>NUCLEOTIDE SEQUENCE</scope>
    <source>
        <strain evidence="4">CGMCC 1.12181</strain>
    </source>
</reference>
<dbReference type="SUPFAM" id="SSF50939">
    <property type="entry name" value="Sialidases"/>
    <property type="match status" value="1"/>
</dbReference>
<dbReference type="Pfam" id="PF14870">
    <property type="entry name" value="PSII_BNR"/>
    <property type="match status" value="1"/>
</dbReference>
<dbReference type="PANTHER" id="PTHR47199:SF2">
    <property type="entry name" value="PHOTOSYSTEM II STABILITY_ASSEMBLY FACTOR HCF136, CHLOROPLASTIC"/>
    <property type="match status" value="1"/>
</dbReference>
<feature type="domain" description="Photosynthesis system II assembly factor Ycf48/Hcf136-like" evidence="3">
    <location>
        <begin position="106"/>
        <end position="226"/>
    </location>
</feature>
<accession>A0A917FKC6</accession>
<comment type="caution">
    <text evidence="4">The sequence shown here is derived from an EMBL/GenBank/DDBJ whole genome shotgun (WGS) entry which is preliminary data.</text>
</comment>
<dbReference type="Gene3D" id="2.130.10.10">
    <property type="entry name" value="YVTN repeat-like/Quinoprotein amine dehydrogenase"/>
    <property type="match status" value="1"/>
</dbReference>